<evidence type="ECO:0000256" key="1">
    <source>
        <dbReference type="SAM" id="Coils"/>
    </source>
</evidence>
<dbReference type="Pfam" id="PF10925">
    <property type="entry name" value="DUF2680"/>
    <property type="match status" value="1"/>
</dbReference>
<dbReference type="Proteomes" id="UP000095488">
    <property type="component" value="Unassembled WGS sequence"/>
</dbReference>
<dbReference type="RefSeq" id="WP_055258599.1">
    <property type="nucleotide sequence ID" value="NZ_BCMV01000073.1"/>
</dbReference>
<comment type="caution">
    <text evidence="2">The sequence shown here is derived from an EMBL/GenBank/DDBJ whole genome shotgun (WGS) entry which is preliminary data.</text>
</comment>
<feature type="coiled-coil region" evidence="1">
    <location>
        <begin position="42"/>
        <end position="69"/>
    </location>
</feature>
<dbReference type="PANTHER" id="PTHR38664">
    <property type="entry name" value="SLR0058 PROTEIN"/>
    <property type="match status" value="1"/>
</dbReference>
<keyword evidence="1" id="KW-0175">Coiled coil</keyword>
<keyword evidence="3" id="KW-1185">Reference proteome</keyword>
<sequence>MIFNLNDDLKKILLMGIGAVATTAEKSKEMVDSLVEKGELTVEQGKVLNEELKRNLNNAKENFNRDKQNNDINNDSNMKDYIFNNIDKLQKDELAILKAKIMKMQEEKSE</sequence>
<evidence type="ECO:0000313" key="3">
    <source>
        <dbReference type="Proteomes" id="UP000095488"/>
    </source>
</evidence>
<gene>
    <name evidence="2" type="ORF">ERS852473_01204</name>
</gene>
<proteinExistence type="predicted"/>
<dbReference type="EMBL" id="CYZR01000003">
    <property type="protein sequence ID" value="CUN82760.1"/>
    <property type="molecule type" value="Genomic_DNA"/>
</dbReference>
<dbReference type="InterPro" id="IPR024485">
    <property type="entry name" value="DUF2680"/>
</dbReference>
<dbReference type="PANTHER" id="PTHR38664:SF1">
    <property type="entry name" value="SLR0058 PROTEIN"/>
    <property type="match status" value="1"/>
</dbReference>
<accession>A0ABP2API4</accession>
<dbReference type="InterPro" id="IPR008769">
    <property type="entry name" value="PhaF_PhaI"/>
</dbReference>
<organism evidence="2 3">
    <name type="scientific">Sarcina ventriculi</name>
    <name type="common">Clostridium ventriculi</name>
    <dbReference type="NCBI Taxonomy" id="1267"/>
    <lineage>
        <taxon>Bacteria</taxon>
        <taxon>Bacillati</taxon>
        <taxon>Bacillota</taxon>
        <taxon>Clostridia</taxon>
        <taxon>Eubacteriales</taxon>
        <taxon>Clostridiaceae</taxon>
        <taxon>Sarcina</taxon>
    </lineage>
</organism>
<protein>
    <submittedName>
        <fullName evidence="2">Uncharacterized conserved protein</fullName>
    </submittedName>
</protein>
<evidence type="ECO:0000313" key="2">
    <source>
        <dbReference type="EMBL" id="CUN82760.1"/>
    </source>
</evidence>
<name>A0ABP2API4_SARVE</name>
<reference evidence="2 3" key="1">
    <citation type="submission" date="2015-09" db="EMBL/GenBank/DDBJ databases">
        <authorList>
            <consortium name="Pathogen Informatics"/>
            <person name="Wu L."/>
            <person name="Ma J."/>
        </authorList>
    </citation>
    <scope>NUCLEOTIDE SEQUENCE [LARGE SCALE GENOMIC DNA]</scope>
    <source>
        <strain evidence="2 3">2789STDY5834858</strain>
    </source>
</reference>